<dbReference type="EMBL" id="MU269455">
    <property type="protein sequence ID" value="KAH7902859.1"/>
    <property type="molecule type" value="Genomic_DNA"/>
</dbReference>
<name>A0ACB7ZNW9_9AGAM</name>
<feature type="non-terminal residue" evidence="1">
    <location>
        <position position="1"/>
    </location>
</feature>
<reference evidence="1" key="1">
    <citation type="journal article" date="2021" name="New Phytol.">
        <title>Evolutionary innovations through gain and loss of genes in the ectomycorrhizal Boletales.</title>
        <authorList>
            <person name="Wu G."/>
            <person name="Miyauchi S."/>
            <person name="Morin E."/>
            <person name="Kuo A."/>
            <person name="Drula E."/>
            <person name="Varga T."/>
            <person name="Kohler A."/>
            <person name="Feng B."/>
            <person name="Cao Y."/>
            <person name="Lipzen A."/>
            <person name="Daum C."/>
            <person name="Hundley H."/>
            <person name="Pangilinan J."/>
            <person name="Johnson J."/>
            <person name="Barry K."/>
            <person name="LaButti K."/>
            <person name="Ng V."/>
            <person name="Ahrendt S."/>
            <person name="Min B."/>
            <person name="Choi I.G."/>
            <person name="Park H."/>
            <person name="Plett J.M."/>
            <person name="Magnuson J."/>
            <person name="Spatafora J.W."/>
            <person name="Nagy L.G."/>
            <person name="Henrissat B."/>
            <person name="Grigoriev I.V."/>
            <person name="Yang Z.L."/>
            <person name="Xu J."/>
            <person name="Martin F.M."/>
        </authorList>
    </citation>
    <scope>NUCLEOTIDE SEQUENCE</scope>
    <source>
        <strain evidence="1">ATCC 28755</strain>
    </source>
</reference>
<evidence type="ECO:0000313" key="1">
    <source>
        <dbReference type="EMBL" id="KAH7902859.1"/>
    </source>
</evidence>
<keyword evidence="2" id="KW-1185">Reference proteome</keyword>
<dbReference type="Proteomes" id="UP000790377">
    <property type="component" value="Unassembled WGS sequence"/>
</dbReference>
<organism evidence="1 2">
    <name type="scientific">Hygrophoropsis aurantiaca</name>
    <dbReference type="NCBI Taxonomy" id="72124"/>
    <lineage>
        <taxon>Eukaryota</taxon>
        <taxon>Fungi</taxon>
        <taxon>Dikarya</taxon>
        <taxon>Basidiomycota</taxon>
        <taxon>Agaricomycotina</taxon>
        <taxon>Agaricomycetes</taxon>
        <taxon>Agaricomycetidae</taxon>
        <taxon>Boletales</taxon>
        <taxon>Coniophorineae</taxon>
        <taxon>Hygrophoropsidaceae</taxon>
        <taxon>Hygrophoropsis</taxon>
    </lineage>
</organism>
<gene>
    <name evidence="1" type="ORF">BJ138DRAFT_984235</name>
</gene>
<proteinExistence type="predicted"/>
<comment type="caution">
    <text evidence="1">The sequence shown here is derived from an EMBL/GenBank/DDBJ whole genome shotgun (WGS) entry which is preliminary data.</text>
</comment>
<sequence length="77" mass="8568">HSTGELEATMLHSFIKGAKLRAWLSRPECPPTIQECKVLLDQAYGKKGDDVQPLEDNIQSSHTAKAIVVPEDLRELI</sequence>
<accession>A0ACB7ZNW9</accession>
<protein>
    <submittedName>
        <fullName evidence="1">Uncharacterized protein</fullName>
    </submittedName>
</protein>
<evidence type="ECO:0000313" key="2">
    <source>
        <dbReference type="Proteomes" id="UP000790377"/>
    </source>
</evidence>
<feature type="non-terminal residue" evidence="1">
    <location>
        <position position="77"/>
    </location>
</feature>